<gene>
    <name evidence="1" type="ORF">LCER1_G002181</name>
</gene>
<dbReference type="AlphaFoldDB" id="A0A7D8YWQ9"/>
<dbReference type="SUPFAM" id="SSF53254">
    <property type="entry name" value="Phosphoglycerate mutase-like"/>
    <property type="match status" value="1"/>
</dbReference>
<dbReference type="InterPro" id="IPR050275">
    <property type="entry name" value="PGM_Phosphatase"/>
</dbReference>
<comment type="caution">
    <text evidence="1">The sequence shown here is derived from an EMBL/GenBank/DDBJ whole genome shotgun (WGS) entry which is preliminary data.</text>
</comment>
<dbReference type="OrthoDB" id="496981at2759"/>
<dbReference type="InterPro" id="IPR029033">
    <property type="entry name" value="His_PPase_superfam"/>
</dbReference>
<sequence>MAESPKPTPEYIRFSTVTGYFQQDDPITEDRGFDYTKTNFGLIDRAYGGDSELDPIHKKSQWERFGNEVARLNHGSEPEVQYKLLYMGRHGEGYHNVAEAFYGKNDWDCYWSLKEGNGTITVTPPFIFSSRLTLLCWDSWRVLHDWSDALLTSAGIAQAEKANAFWRSQIASQNIPTPESYYTSPLLRCLATANVTFSGLDLPADRQFVPTIKELFREELGVHTCDRRSSKSVIRENYPNWPFEAGFEEDDPLWDAEHRETNEAMDIRLGQALGDVFSSDKNTYISISSHSGAIGSILRVLGHRSFSLGTGQVIPVLVKAERVAGDGPPRGKGPYTTISTCSAPSATAVPI</sequence>
<dbReference type="Proteomes" id="UP000481288">
    <property type="component" value="Unassembled WGS sequence"/>
</dbReference>
<dbReference type="GO" id="GO:0005737">
    <property type="term" value="C:cytoplasm"/>
    <property type="evidence" value="ECO:0007669"/>
    <property type="project" value="TreeGrafter"/>
</dbReference>
<organism evidence="1 2">
    <name type="scientific">Lachnellula cervina</name>
    <dbReference type="NCBI Taxonomy" id="1316786"/>
    <lineage>
        <taxon>Eukaryota</taxon>
        <taxon>Fungi</taxon>
        <taxon>Dikarya</taxon>
        <taxon>Ascomycota</taxon>
        <taxon>Pezizomycotina</taxon>
        <taxon>Leotiomycetes</taxon>
        <taxon>Helotiales</taxon>
        <taxon>Lachnaceae</taxon>
        <taxon>Lachnellula</taxon>
    </lineage>
</organism>
<dbReference type="EMBL" id="QGMG01000133">
    <property type="protein sequence ID" value="TVY56790.1"/>
    <property type="molecule type" value="Genomic_DNA"/>
</dbReference>
<dbReference type="GO" id="GO:0016791">
    <property type="term" value="F:phosphatase activity"/>
    <property type="evidence" value="ECO:0007669"/>
    <property type="project" value="TreeGrafter"/>
</dbReference>
<accession>A0A7D8YWQ9</accession>
<evidence type="ECO:0000313" key="2">
    <source>
        <dbReference type="Proteomes" id="UP000481288"/>
    </source>
</evidence>
<dbReference type="InterPro" id="IPR013078">
    <property type="entry name" value="His_Pase_superF_clade-1"/>
</dbReference>
<proteinExistence type="predicted"/>
<protein>
    <submittedName>
        <fullName evidence="1">Putative phosphoglycerate mutase</fullName>
    </submittedName>
</protein>
<name>A0A7D8YWQ9_9HELO</name>
<keyword evidence="2" id="KW-1185">Reference proteome</keyword>
<dbReference type="PANTHER" id="PTHR48100:SF1">
    <property type="entry name" value="HISTIDINE PHOSPHATASE FAMILY PROTEIN-RELATED"/>
    <property type="match status" value="1"/>
</dbReference>
<evidence type="ECO:0000313" key="1">
    <source>
        <dbReference type="EMBL" id="TVY56790.1"/>
    </source>
</evidence>
<reference evidence="1 2" key="1">
    <citation type="submission" date="2018-05" db="EMBL/GenBank/DDBJ databases">
        <title>Whole genome sequencing for identification of molecular markers to develop diagnostic detection tools for the regulated plant pathogen Lachnellula willkommii.</title>
        <authorList>
            <person name="Giroux E."/>
            <person name="Bilodeau G."/>
        </authorList>
    </citation>
    <scope>NUCLEOTIDE SEQUENCE [LARGE SCALE GENOMIC DNA]</scope>
    <source>
        <strain evidence="1 2">CBS 625.97</strain>
    </source>
</reference>
<dbReference type="PANTHER" id="PTHR48100">
    <property type="entry name" value="BROAD-SPECIFICITY PHOSPHATASE YOR283W-RELATED"/>
    <property type="match status" value="1"/>
</dbReference>
<dbReference type="Pfam" id="PF00300">
    <property type="entry name" value="His_Phos_1"/>
    <property type="match status" value="1"/>
</dbReference>
<dbReference type="Gene3D" id="3.40.50.1240">
    <property type="entry name" value="Phosphoglycerate mutase-like"/>
    <property type="match status" value="1"/>
</dbReference>